<evidence type="ECO:0000313" key="3">
    <source>
        <dbReference type="Proteomes" id="UP000257032"/>
    </source>
</evidence>
<organism evidence="2 3">
    <name type="scientific">Halobacillus trueperi</name>
    <dbReference type="NCBI Taxonomy" id="156205"/>
    <lineage>
        <taxon>Bacteria</taxon>
        <taxon>Bacillati</taxon>
        <taxon>Bacillota</taxon>
        <taxon>Bacilli</taxon>
        <taxon>Bacillales</taxon>
        <taxon>Bacillaceae</taxon>
        <taxon>Halobacillus</taxon>
    </lineage>
</organism>
<feature type="domain" description="YqzN/YkzM" evidence="1">
    <location>
        <begin position="16"/>
        <end position="67"/>
    </location>
</feature>
<reference evidence="2 3" key="1">
    <citation type="submission" date="2018-08" db="EMBL/GenBank/DDBJ databases">
        <title>Genome sequence of strict halophilic Halobacillus trueperi SS1 isolated from Lunsu, a salty water body of North West Himalayas.</title>
        <authorList>
            <person name="Gupta S."/>
            <person name="Sharma P."/>
            <person name="Dev K."/>
            <person name="Baumler D."/>
            <person name="Sourirajan A."/>
        </authorList>
    </citation>
    <scope>NUCLEOTIDE SEQUENCE [LARGE SCALE GENOMIC DNA]</scope>
    <source>
        <strain evidence="2 3">SS1</strain>
    </source>
</reference>
<dbReference type="AlphaFoldDB" id="A0A3D8VMA2"/>
<accession>A0A3D8VMA2</accession>
<protein>
    <recommendedName>
        <fullName evidence="1">YqzN/YkzM domain-containing protein</fullName>
    </recommendedName>
</protein>
<gene>
    <name evidence="2" type="ORF">DXT76_13710</name>
</gene>
<dbReference type="Proteomes" id="UP000257032">
    <property type="component" value="Unassembled WGS sequence"/>
</dbReference>
<evidence type="ECO:0000259" key="1">
    <source>
        <dbReference type="Pfam" id="PF26160"/>
    </source>
</evidence>
<sequence length="69" mass="8036">MAESKEPKEPKVKKQESKYHLQELMDNSEEIFGENPEVIAGALHNEQEDFFTVKEVKSAVTQFKKRKVK</sequence>
<proteinExistence type="predicted"/>
<dbReference type="InterPro" id="IPR058869">
    <property type="entry name" value="YqzN_YkzM"/>
</dbReference>
<dbReference type="Pfam" id="PF26160">
    <property type="entry name" value="YqzN_YkzM"/>
    <property type="match status" value="1"/>
</dbReference>
<evidence type="ECO:0000313" key="2">
    <source>
        <dbReference type="EMBL" id="RDY70321.1"/>
    </source>
</evidence>
<comment type="caution">
    <text evidence="2">The sequence shown here is derived from an EMBL/GenBank/DDBJ whole genome shotgun (WGS) entry which is preliminary data.</text>
</comment>
<dbReference type="EMBL" id="QTLC01000048">
    <property type="protein sequence ID" value="RDY70321.1"/>
    <property type="molecule type" value="Genomic_DNA"/>
</dbReference>
<dbReference type="RefSeq" id="WP_115894496.1">
    <property type="nucleotide sequence ID" value="NZ_QTLC01000048.1"/>
</dbReference>
<name>A0A3D8VMA2_9BACI</name>